<organism evidence="2 3">
    <name type="scientific">Butyrivibrio hungatei</name>
    <dbReference type="NCBI Taxonomy" id="185008"/>
    <lineage>
        <taxon>Bacteria</taxon>
        <taxon>Bacillati</taxon>
        <taxon>Bacillota</taxon>
        <taxon>Clostridia</taxon>
        <taxon>Lachnospirales</taxon>
        <taxon>Lachnospiraceae</taxon>
        <taxon>Butyrivibrio</taxon>
    </lineage>
</organism>
<dbReference type="KEGG" id="bhu:bhn_I2138"/>
<dbReference type="Gene3D" id="3.40.50.360">
    <property type="match status" value="1"/>
</dbReference>
<dbReference type="InterPro" id="IPR001226">
    <property type="entry name" value="Flavodoxin_CS"/>
</dbReference>
<protein>
    <submittedName>
        <fullName evidence="2">Flavodoxin</fullName>
    </submittedName>
</protein>
<dbReference type="InterPro" id="IPR054633">
    <property type="entry name" value="BilS"/>
</dbReference>
<feature type="domain" description="Flavodoxin-like" evidence="1">
    <location>
        <begin position="5"/>
        <end position="165"/>
    </location>
</feature>
<dbReference type="AlphaFoldDB" id="A0A1D9P3T6"/>
<dbReference type="NCBIfam" id="NF045594">
    <property type="entry name" value="flavodox_BilS"/>
    <property type="match status" value="1"/>
</dbReference>
<evidence type="ECO:0000313" key="2">
    <source>
        <dbReference type="EMBL" id="AOZ97171.1"/>
    </source>
</evidence>
<dbReference type="EMBL" id="CP017831">
    <property type="protein sequence ID" value="AOZ97171.1"/>
    <property type="molecule type" value="Genomic_DNA"/>
</dbReference>
<dbReference type="RefSeq" id="WP_071176792.1">
    <property type="nucleotide sequence ID" value="NZ_CP017831.1"/>
</dbReference>
<evidence type="ECO:0000259" key="1">
    <source>
        <dbReference type="Pfam" id="PF12641"/>
    </source>
</evidence>
<dbReference type="OrthoDB" id="307208at2"/>
<gene>
    <name evidence="2" type="ORF">bhn_I2138</name>
</gene>
<sequence length="180" mass="20706">MITNLVVYSSETGNTKLLAEEIYYYLPDSTGTKDIVNIRSWNGTLFAENYFIGFWINRGSCSLEIIDLISSIKESNVAFFGTCGLGSTDDYYKRIEQNTKVWLPDSNTFLGSYFCQGRMPMEIRDRYEACRGKCDDAKIDHMLECFDSAYNHPDSQDIYRTHQFVDNCLKKAPKKEFAPV</sequence>
<dbReference type="PROSITE" id="PS00201">
    <property type="entry name" value="FLAVODOXIN"/>
    <property type="match status" value="1"/>
</dbReference>
<dbReference type="GO" id="GO:0016651">
    <property type="term" value="F:oxidoreductase activity, acting on NAD(P)H"/>
    <property type="evidence" value="ECO:0007669"/>
    <property type="project" value="UniProtKB-ARBA"/>
</dbReference>
<name>A0A1D9P3T6_9FIRM</name>
<keyword evidence="3" id="KW-1185">Reference proteome</keyword>
<dbReference type="Proteomes" id="UP000179284">
    <property type="component" value="Chromosome I"/>
</dbReference>
<dbReference type="SUPFAM" id="SSF52218">
    <property type="entry name" value="Flavoproteins"/>
    <property type="match status" value="1"/>
</dbReference>
<proteinExistence type="predicted"/>
<evidence type="ECO:0000313" key="3">
    <source>
        <dbReference type="Proteomes" id="UP000179284"/>
    </source>
</evidence>
<accession>A0A1D9P3T6</accession>
<dbReference type="Pfam" id="PF12641">
    <property type="entry name" value="Flavodoxin_3"/>
    <property type="match status" value="1"/>
</dbReference>
<dbReference type="GO" id="GO:0010181">
    <property type="term" value="F:FMN binding"/>
    <property type="evidence" value="ECO:0007669"/>
    <property type="project" value="InterPro"/>
</dbReference>
<reference evidence="3" key="1">
    <citation type="submission" date="2016-10" db="EMBL/GenBank/DDBJ databases">
        <title>The complete genome sequence of the rumen bacterium Butyrivibrio hungatei MB2003.</title>
        <authorList>
            <person name="Palevich N."/>
            <person name="Kelly W.J."/>
            <person name="Leahy S.C."/>
            <person name="Altermann E."/>
            <person name="Rakonjac J."/>
            <person name="Attwood G.T."/>
        </authorList>
    </citation>
    <scope>NUCLEOTIDE SEQUENCE [LARGE SCALE GENOMIC DNA]</scope>
    <source>
        <strain evidence="3">MB2003</strain>
    </source>
</reference>
<dbReference type="InterPro" id="IPR008254">
    <property type="entry name" value="Flavodoxin/NO_synth"/>
</dbReference>
<dbReference type="GO" id="GO:0009055">
    <property type="term" value="F:electron transfer activity"/>
    <property type="evidence" value="ECO:0007669"/>
    <property type="project" value="InterPro"/>
</dbReference>
<dbReference type="InterPro" id="IPR029039">
    <property type="entry name" value="Flavoprotein-like_sf"/>
</dbReference>